<gene>
    <name evidence="8" type="ORF">GR197_22990</name>
</gene>
<dbReference type="Proteomes" id="UP000471753">
    <property type="component" value="Unassembled WGS sequence"/>
</dbReference>
<dbReference type="CDD" id="cd00383">
    <property type="entry name" value="trans_reg_C"/>
    <property type="match status" value="1"/>
</dbReference>
<dbReference type="SUPFAM" id="SSF46894">
    <property type="entry name" value="C-terminal effector domain of the bipartite response regulators"/>
    <property type="match status" value="1"/>
</dbReference>
<dbReference type="PROSITE" id="PS51755">
    <property type="entry name" value="OMPR_PHOB"/>
    <property type="match status" value="1"/>
</dbReference>
<dbReference type="GO" id="GO:0000976">
    <property type="term" value="F:transcription cis-regulatory region binding"/>
    <property type="evidence" value="ECO:0007669"/>
    <property type="project" value="TreeGrafter"/>
</dbReference>
<evidence type="ECO:0000259" key="6">
    <source>
        <dbReference type="PROSITE" id="PS50110"/>
    </source>
</evidence>
<evidence type="ECO:0000259" key="7">
    <source>
        <dbReference type="PROSITE" id="PS51755"/>
    </source>
</evidence>
<dbReference type="GO" id="GO:0006355">
    <property type="term" value="P:regulation of DNA-templated transcription"/>
    <property type="evidence" value="ECO:0007669"/>
    <property type="project" value="InterPro"/>
</dbReference>
<proteinExistence type="predicted"/>
<reference evidence="8 9" key="1">
    <citation type="submission" date="2019-12" db="EMBL/GenBank/DDBJ databases">
        <title>Rhizobium genotypes associated with high levels of biological nitrogen fixation by grain legumes in a temperate-maritime cropping system.</title>
        <authorList>
            <person name="Maluk M."/>
            <person name="Francesc Ferrando Molina F."/>
            <person name="Lopez Del Egido L."/>
            <person name="Lafos M."/>
            <person name="Langarica-Fuentes A."/>
            <person name="Gebre Yohannes G."/>
            <person name="Young M.W."/>
            <person name="Martin P."/>
            <person name="Gantlett R."/>
            <person name="Kenicer G."/>
            <person name="Hawes C."/>
            <person name="Begg G.S."/>
            <person name="Quilliam R.S."/>
            <person name="Squire G.R."/>
            <person name="Poole P.S."/>
            <person name="Young P.W."/>
            <person name="Iannetta P.M."/>
            <person name="James E.K."/>
        </authorList>
    </citation>
    <scope>NUCLEOTIDE SEQUENCE [LARGE SCALE GENOMIC DNA]</scope>
    <source>
        <strain evidence="8 9">JHI366</strain>
    </source>
</reference>
<dbReference type="Gene3D" id="3.40.50.2300">
    <property type="match status" value="1"/>
</dbReference>
<dbReference type="PANTHER" id="PTHR48111">
    <property type="entry name" value="REGULATOR OF RPOS"/>
    <property type="match status" value="1"/>
</dbReference>
<organism evidence="8 9">
    <name type="scientific">Rhizobium phaseoli</name>
    <dbReference type="NCBI Taxonomy" id="396"/>
    <lineage>
        <taxon>Bacteria</taxon>
        <taxon>Pseudomonadati</taxon>
        <taxon>Pseudomonadota</taxon>
        <taxon>Alphaproteobacteria</taxon>
        <taxon>Hyphomicrobiales</taxon>
        <taxon>Rhizobiaceae</taxon>
        <taxon>Rhizobium/Agrobacterium group</taxon>
        <taxon>Rhizobium</taxon>
    </lineage>
</organism>
<dbReference type="InterPro" id="IPR039420">
    <property type="entry name" value="WalR-like"/>
</dbReference>
<dbReference type="Gene3D" id="1.10.10.10">
    <property type="entry name" value="Winged helix-like DNA-binding domain superfamily/Winged helix DNA-binding domain"/>
    <property type="match status" value="1"/>
</dbReference>
<dbReference type="InterPro" id="IPR001867">
    <property type="entry name" value="OmpR/PhoB-type_DNA-bd"/>
</dbReference>
<dbReference type="PANTHER" id="PTHR48111:SF40">
    <property type="entry name" value="PHOSPHATE REGULON TRANSCRIPTIONAL REGULATORY PROTEIN PHOB"/>
    <property type="match status" value="1"/>
</dbReference>
<protein>
    <submittedName>
        <fullName evidence="8">DNA-binding response regulator</fullName>
    </submittedName>
</protein>
<keyword evidence="1 4" id="KW-0597">Phosphoprotein</keyword>
<dbReference type="SMART" id="SM00862">
    <property type="entry name" value="Trans_reg_C"/>
    <property type="match status" value="1"/>
</dbReference>
<dbReference type="GO" id="GO:0000156">
    <property type="term" value="F:phosphorelay response regulator activity"/>
    <property type="evidence" value="ECO:0007669"/>
    <property type="project" value="TreeGrafter"/>
</dbReference>
<feature type="domain" description="OmpR/PhoB-type" evidence="7">
    <location>
        <begin position="120"/>
        <end position="220"/>
    </location>
</feature>
<evidence type="ECO:0000313" key="8">
    <source>
        <dbReference type="EMBL" id="NEJ73372.1"/>
    </source>
</evidence>
<dbReference type="SUPFAM" id="SSF52172">
    <property type="entry name" value="CheY-like"/>
    <property type="match status" value="1"/>
</dbReference>
<dbReference type="InterPro" id="IPR016032">
    <property type="entry name" value="Sig_transdc_resp-reg_C-effctor"/>
</dbReference>
<keyword evidence="3 5" id="KW-0238">DNA-binding</keyword>
<comment type="caution">
    <text evidence="8">The sequence shown here is derived from an EMBL/GenBank/DDBJ whole genome shotgun (WGS) entry which is preliminary data.</text>
</comment>
<evidence type="ECO:0000256" key="2">
    <source>
        <dbReference type="ARBA" id="ARBA00023012"/>
    </source>
</evidence>
<name>A0A7K3UI40_9HYPH</name>
<evidence type="ECO:0000256" key="4">
    <source>
        <dbReference type="PROSITE-ProRule" id="PRU00169"/>
    </source>
</evidence>
<evidence type="ECO:0000256" key="3">
    <source>
        <dbReference type="ARBA" id="ARBA00023125"/>
    </source>
</evidence>
<dbReference type="InterPro" id="IPR036388">
    <property type="entry name" value="WH-like_DNA-bd_sf"/>
</dbReference>
<keyword evidence="2" id="KW-0902">Two-component regulatory system</keyword>
<dbReference type="GO" id="GO:0032993">
    <property type="term" value="C:protein-DNA complex"/>
    <property type="evidence" value="ECO:0007669"/>
    <property type="project" value="TreeGrafter"/>
</dbReference>
<evidence type="ECO:0000256" key="5">
    <source>
        <dbReference type="PROSITE-ProRule" id="PRU01091"/>
    </source>
</evidence>
<evidence type="ECO:0000313" key="9">
    <source>
        <dbReference type="Proteomes" id="UP000471753"/>
    </source>
</evidence>
<feature type="modified residue" description="4-aspartylphosphate" evidence="4">
    <location>
        <position position="53"/>
    </location>
</feature>
<dbReference type="Pfam" id="PF00486">
    <property type="entry name" value="Trans_reg_C"/>
    <property type="match status" value="1"/>
</dbReference>
<accession>A0A7K3UI40</accession>
<dbReference type="GO" id="GO:0005829">
    <property type="term" value="C:cytosol"/>
    <property type="evidence" value="ECO:0007669"/>
    <property type="project" value="TreeGrafter"/>
</dbReference>
<dbReference type="PROSITE" id="PS50110">
    <property type="entry name" value="RESPONSE_REGULATORY"/>
    <property type="match status" value="1"/>
</dbReference>
<dbReference type="RefSeq" id="WP_164013880.1">
    <property type="nucleotide sequence ID" value="NZ_WUFT01000016.1"/>
</dbReference>
<feature type="domain" description="Response regulatory" evidence="6">
    <location>
        <begin position="4"/>
        <end position="116"/>
    </location>
</feature>
<dbReference type="InterPro" id="IPR001789">
    <property type="entry name" value="Sig_transdc_resp-reg_receiver"/>
</dbReference>
<dbReference type="EMBL" id="WUFT01000016">
    <property type="protein sequence ID" value="NEJ73372.1"/>
    <property type="molecule type" value="Genomic_DNA"/>
</dbReference>
<dbReference type="AlphaFoldDB" id="A0A7K3UI40"/>
<evidence type="ECO:0000256" key="1">
    <source>
        <dbReference type="ARBA" id="ARBA00022553"/>
    </source>
</evidence>
<feature type="DNA-binding region" description="OmpR/PhoB-type" evidence="5">
    <location>
        <begin position="120"/>
        <end position="220"/>
    </location>
</feature>
<dbReference type="InterPro" id="IPR011006">
    <property type="entry name" value="CheY-like_superfamily"/>
</dbReference>
<sequence>MTPIILVCSQDAELYLLLAHVLHSEGFEARLAASEDDVMDACTSEEISAVLLDCAGWPSDLAPLCALLKGTGLSVGALIDGNMRAQHLQLIKAGLDEGITRPLSPSKLLAFLQGIRPRSEAVTRSSFAVPAEFVFEPHAVVVSGKRISLAPMEVRILRFLLERQGQISTRQQLIEAAWPDRHAVESRTVDVHIGRLRRAIAELRDLRVRTVYGAGYALEFHYG</sequence>